<accession>A0A0C3FYH9</accession>
<dbReference type="InterPro" id="IPR056884">
    <property type="entry name" value="NPHP3-like_N"/>
</dbReference>
<sequence>MSSPLPFHGSSAVDARGGTFTEVHRDQIVNYFQNDKMGLHKLLSPVHEAEYTRSENVARCLPCTREGVINEIKQSIDSNTGNARICWLKGPAGSGKSAISQTIAEWYAGKNGLLASFFFLRGAGNRSNITRFIPSLIYQLSLSIPKTKPLIERAIQNEPSIFQSSFQHQLRKLLVEPILAVRNPILATLMRKKSLLIVIDALDECDDKDPIAEFIQSVADIFQENHRLPIRILYTSRIEEHLRKKLEAPIVYPLNLEDFDAHVDIRTFFRSRFSIILQENQAMRSIALPWPSDADLDALVRKSEGSFIFANTLVNFVDDGTDLPHRKLQTALTVDAGLDVLYSQVLSAASHTKNVERVIGTIMLLNEVLPITSLARLLQLESADIIQALLGLQSILLIPSDDDQPVRLFHTSLRDFLTVQPRSGAFFVDPPPRHLCIVINCLKAVMIPPENVIFYDKEQKYAALNWCDHFLRGLTIGGDHLLRSQLGASFMSSIVNFASGPLDFWVNTVILDADLPAMLHTLALMLLRLQVS</sequence>
<dbReference type="Gene3D" id="3.40.50.300">
    <property type="entry name" value="P-loop containing nucleotide triphosphate hydrolases"/>
    <property type="match status" value="1"/>
</dbReference>
<name>A0A0C3FYH9_PILCF</name>
<organism evidence="3 4">
    <name type="scientific">Piloderma croceum (strain F 1598)</name>
    <dbReference type="NCBI Taxonomy" id="765440"/>
    <lineage>
        <taxon>Eukaryota</taxon>
        <taxon>Fungi</taxon>
        <taxon>Dikarya</taxon>
        <taxon>Basidiomycota</taxon>
        <taxon>Agaricomycotina</taxon>
        <taxon>Agaricomycetes</taxon>
        <taxon>Agaricomycetidae</taxon>
        <taxon>Atheliales</taxon>
        <taxon>Atheliaceae</taxon>
        <taxon>Piloderma</taxon>
    </lineage>
</organism>
<proteinExistence type="predicted"/>
<dbReference type="Proteomes" id="UP000054166">
    <property type="component" value="Unassembled WGS sequence"/>
</dbReference>
<dbReference type="STRING" id="765440.A0A0C3FYH9"/>
<keyword evidence="4" id="KW-1185">Reference proteome</keyword>
<evidence type="ECO:0000259" key="2">
    <source>
        <dbReference type="Pfam" id="PF24883"/>
    </source>
</evidence>
<reference evidence="3 4" key="1">
    <citation type="submission" date="2014-04" db="EMBL/GenBank/DDBJ databases">
        <authorList>
            <consortium name="DOE Joint Genome Institute"/>
            <person name="Kuo A."/>
            <person name="Tarkka M."/>
            <person name="Buscot F."/>
            <person name="Kohler A."/>
            <person name="Nagy L.G."/>
            <person name="Floudas D."/>
            <person name="Copeland A."/>
            <person name="Barry K.W."/>
            <person name="Cichocki N."/>
            <person name="Veneault-Fourrey C."/>
            <person name="LaButti K."/>
            <person name="Lindquist E.A."/>
            <person name="Lipzen A."/>
            <person name="Lundell T."/>
            <person name="Morin E."/>
            <person name="Murat C."/>
            <person name="Sun H."/>
            <person name="Tunlid A."/>
            <person name="Henrissat B."/>
            <person name="Grigoriev I.V."/>
            <person name="Hibbett D.S."/>
            <person name="Martin F."/>
            <person name="Nordberg H.P."/>
            <person name="Cantor M.N."/>
            <person name="Hua S.X."/>
        </authorList>
    </citation>
    <scope>NUCLEOTIDE SEQUENCE [LARGE SCALE GENOMIC DNA]</scope>
    <source>
        <strain evidence="3 4">F 1598</strain>
    </source>
</reference>
<dbReference type="EMBL" id="KN832991">
    <property type="protein sequence ID" value="KIM83291.1"/>
    <property type="molecule type" value="Genomic_DNA"/>
</dbReference>
<protein>
    <recommendedName>
        <fullName evidence="2">Nephrocystin 3-like N-terminal domain-containing protein</fullName>
    </recommendedName>
</protein>
<dbReference type="HOGENOM" id="CLU_000288_6_10_1"/>
<reference evidence="4" key="2">
    <citation type="submission" date="2015-01" db="EMBL/GenBank/DDBJ databases">
        <title>Evolutionary Origins and Diversification of the Mycorrhizal Mutualists.</title>
        <authorList>
            <consortium name="DOE Joint Genome Institute"/>
            <consortium name="Mycorrhizal Genomics Consortium"/>
            <person name="Kohler A."/>
            <person name="Kuo A."/>
            <person name="Nagy L.G."/>
            <person name="Floudas D."/>
            <person name="Copeland A."/>
            <person name="Barry K.W."/>
            <person name="Cichocki N."/>
            <person name="Veneault-Fourrey C."/>
            <person name="LaButti K."/>
            <person name="Lindquist E.A."/>
            <person name="Lipzen A."/>
            <person name="Lundell T."/>
            <person name="Morin E."/>
            <person name="Murat C."/>
            <person name="Riley R."/>
            <person name="Ohm R."/>
            <person name="Sun H."/>
            <person name="Tunlid A."/>
            <person name="Henrissat B."/>
            <person name="Grigoriev I.V."/>
            <person name="Hibbett D.S."/>
            <person name="Martin F."/>
        </authorList>
    </citation>
    <scope>NUCLEOTIDE SEQUENCE [LARGE SCALE GENOMIC DNA]</scope>
    <source>
        <strain evidence="4">F 1598</strain>
    </source>
</reference>
<evidence type="ECO:0000313" key="3">
    <source>
        <dbReference type="EMBL" id="KIM83291.1"/>
    </source>
</evidence>
<dbReference type="InterPro" id="IPR027417">
    <property type="entry name" value="P-loop_NTPase"/>
</dbReference>
<dbReference type="Pfam" id="PF24883">
    <property type="entry name" value="NPHP3_N"/>
    <property type="match status" value="1"/>
</dbReference>
<dbReference type="InParanoid" id="A0A0C3FYH9"/>
<evidence type="ECO:0000256" key="1">
    <source>
        <dbReference type="ARBA" id="ARBA00022737"/>
    </source>
</evidence>
<dbReference type="AlphaFoldDB" id="A0A0C3FYH9"/>
<keyword evidence="1" id="KW-0677">Repeat</keyword>
<dbReference type="PANTHER" id="PTHR10039">
    <property type="entry name" value="AMELOGENIN"/>
    <property type="match status" value="1"/>
</dbReference>
<dbReference type="SUPFAM" id="SSF52540">
    <property type="entry name" value="P-loop containing nucleoside triphosphate hydrolases"/>
    <property type="match status" value="1"/>
</dbReference>
<feature type="domain" description="Nephrocystin 3-like N-terminal" evidence="2">
    <location>
        <begin position="75"/>
        <end position="237"/>
    </location>
</feature>
<dbReference type="OrthoDB" id="4760524at2759"/>
<gene>
    <name evidence="3" type="ORF">PILCRDRAFT_7241</name>
</gene>
<evidence type="ECO:0000313" key="4">
    <source>
        <dbReference type="Proteomes" id="UP000054166"/>
    </source>
</evidence>